<comment type="caution">
    <text evidence="5">The sequence shown here is derived from an EMBL/GenBank/DDBJ whole genome shotgun (WGS) entry which is preliminary data.</text>
</comment>
<dbReference type="Proteomes" id="UP001324427">
    <property type="component" value="Unassembled WGS sequence"/>
</dbReference>
<proteinExistence type="inferred from homology"/>
<dbReference type="GO" id="GO:0006366">
    <property type="term" value="P:transcription by RNA polymerase II"/>
    <property type="evidence" value="ECO:0007669"/>
    <property type="project" value="TreeGrafter"/>
</dbReference>
<dbReference type="InterPro" id="IPR036643">
    <property type="entry name" value="RNApol_insert_sf"/>
</dbReference>
<dbReference type="Gene3D" id="2.170.120.12">
    <property type="entry name" value="DNA-directed RNA polymerase, insert domain"/>
    <property type="match status" value="1"/>
</dbReference>
<dbReference type="SUPFAM" id="SSF56553">
    <property type="entry name" value="Insert subdomain of RNA polymerase alpha subunit"/>
    <property type="match status" value="1"/>
</dbReference>
<dbReference type="InterPro" id="IPR036603">
    <property type="entry name" value="RBP11-like"/>
</dbReference>
<dbReference type="InterPro" id="IPR001514">
    <property type="entry name" value="DNA-dir_RNA_pol_30-40kDasu_CS"/>
</dbReference>
<keyword evidence="6" id="KW-1185">Reference proteome</keyword>
<dbReference type="InterPro" id="IPR022842">
    <property type="entry name" value="RNAP_Rpo3/Rpb3/RPAC1"/>
</dbReference>
<dbReference type="CDD" id="cd07031">
    <property type="entry name" value="RNAP_II_RPB3"/>
    <property type="match status" value="1"/>
</dbReference>
<evidence type="ECO:0000259" key="4">
    <source>
        <dbReference type="SMART" id="SM00662"/>
    </source>
</evidence>
<dbReference type="EMBL" id="JAVFHQ010000009">
    <property type="protein sequence ID" value="KAK4548053.1"/>
    <property type="molecule type" value="Genomic_DNA"/>
</dbReference>
<dbReference type="SUPFAM" id="SSF55257">
    <property type="entry name" value="RBP11-like subunits of RNA polymerase"/>
    <property type="match status" value="1"/>
</dbReference>
<evidence type="ECO:0000313" key="6">
    <source>
        <dbReference type="Proteomes" id="UP001324427"/>
    </source>
</evidence>
<dbReference type="Gene3D" id="3.30.1360.10">
    <property type="entry name" value="RNA polymerase, RBP11-like subunit"/>
    <property type="match status" value="1"/>
</dbReference>
<comment type="similarity">
    <text evidence="3">Belongs to the archaeal Rpo3/eukaryotic RPB3 RNA polymerase subunit family.</text>
</comment>
<dbReference type="InterPro" id="IPR011262">
    <property type="entry name" value="DNA-dir_RNA_pol_insert"/>
</dbReference>
<name>A0AAV9JRC0_9PEZI</name>
<protein>
    <recommendedName>
        <fullName evidence="4">DNA-directed RNA polymerase RpoA/D/Rpb3-type domain-containing protein</fullName>
    </recommendedName>
</protein>
<feature type="domain" description="DNA-directed RNA polymerase RpoA/D/Rpb3-type" evidence="4">
    <location>
        <begin position="27"/>
        <end position="295"/>
    </location>
</feature>
<evidence type="ECO:0000313" key="5">
    <source>
        <dbReference type="EMBL" id="KAK4548053.1"/>
    </source>
</evidence>
<keyword evidence="2" id="KW-0804">Transcription</keyword>
<evidence type="ECO:0000256" key="1">
    <source>
        <dbReference type="ARBA" id="ARBA00022478"/>
    </source>
</evidence>
<dbReference type="Pfam" id="PF01193">
    <property type="entry name" value="RNA_pol_L"/>
    <property type="match status" value="1"/>
</dbReference>
<dbReference type="InterPro" id="IPR050518">
    <property type="entry name" value="Rpo3/RPB3_RNA_Pol_subunit"/>
</dbReference>
<dbReference type="InterPro" id="IPR011263">
    <property type="entry name" value="DNA-dir_RNA_pol_RpoA/D/Rpb3"/>
</dbReference>
<dbReference type="GO" id="GO:0003677">
    <property type="term" value="F:DNA binding"/>
    <property type="evidence" value="ECO:0007669"/>
    <property type="project" value="InterPro"/>
</dbReference>
<dbReference type="PANTHER" id="PTHR11800">
    <property type="entry name" value="DNA-DIRECTED RNA POLYMERASE"/>
    <property type="match status" value="1"/>
</dbReference>
<dbReference type="AlphaFoldDB" id="A0AAV9JRC0"/>
<dbReference type="PROSITE" id="PS00446">
    <property type="entry name" value="RNA_POL_D_30KD"/>
    <property type="match status" value="1"/>
</dbReference>
<accession>A0AAV9JRC0</accession>
<evidence type="ECO:0000256" key="3">
    <source>
        <dbReference type="ARBA" id="ARBA00025804"/>
    </source>
</evidence>
<dbReference type="GO" id="GO:0046983">
    <property type="term" value="F:protein dimerization activity"/>
    <property type="evidence" value="ECO:0007669"/>
    <property type="project" value="InterPro"/>
</dbReference>
<organism evidence="5 6">
    <name type="scientific">Oleoguttula mirabilis</name>
    <dbReference type="NCBI Taxonomy" id="1507867"/>
    <lineage>
        <taxon>Eukaryota</taxon>
        <taxon>Fungi</taxon>
        <taxon>Dikarya</taxon>
        <taxon>Ascomycota</taxon>
        <taxon>Pezizomycotina</taxon>
        <taxon>Dothideomycetes</taxon>
        <taxon>Dothideomycetidae</taxon>
        <taxon>Mycosphaerellales</taxon>
        <taxon>Teratosphaeriaceae</taxon>
        <taxon>Oleoguttula</taxon>
    </lineage>
</organism>
<dbReference type="PANTHER" id="PTHR11800:SF2">
    <property type="entry name" value="DNA-DIRECTED RNA POLYMERASE II SUBUNIT RPB3"/>
    <property type="match status" value="1"/>
</dbReference>
<dbReference type="SMART" id="SM00662">
    <property type="entry name" value="RPOLD"/>
    <property type="match status" value="1"/>
</dbReference>
<sequence>MDFNTEYGVDGEDTGPRVTIRRTNETTIDFMLSSTSLSLANSLRRTMLAEIPTIAVDLVEIEANTSVLADEFLAHRLGLIPLSTRNVEDMIYTRDCTCEEFCDNCAVILRLHAANRNSDENVKVFAKDLFAETVSGQPIQDARYQRNGAVDGLSSSEELPPRGQPVIMDPKGNGSLICQLRRGQELRVRCIAKKGIAKEHAKWAPTAAIGFEYDPHNKLRHTTLWYEGTNAKEEWPESKNKDWEEPAPDGEAFRYDSEPTQFYVNLEGTGVMPPDQILHAGIKTLQQKLATVIQQLSTTTDSGHELNGAAGDAGMGGMSPPDPAANGTAYGNQTAYGGQTPAYAQQTAYGGQTPGYGGAGSAYGGMGGATPYGRSGY</sequence>
<dbReference type="GO" id="GO:0005665">
    <property type="term" value="C:RNA polymerase II, core complex"/>
    <property type="evidence" value="ECO:0007669"/>
    <property type="project" value="TreeGrafter"/>
</dbReference>
<dbReference type="HAMAP" id="MF_00320">
    <property type="entry name" value="RNApol_arch_Rpo3"/>
    <property type="match status" value="1"/>
</dbReference>
<gene>
    <name evidence="5" type="ORF">LTR36_010773</name>
</gene>
<keyword evidence="1" id="KW-0240">DNA-directed RNA polymerase</keyword>
<evidence type="ECO:0000256" key="2">
    <source>
        <dbReference type="ARBA" id="ARBA00023163"/>
    </source>
</evidence>
<dbReference type="GO" id="GO:0003899">
    <property type="term" value="F:DNA-directed RNA polymerase activity"/>
    <property type="evidence" value="ECO:0007669"/>
    <property type="project" value="InterPro"/>
</dbReference>
<dbReference type="Pfam" id="PF01000">
    <property type="entry name" value="RNA_pol_A_bac"/>
    <property type="match status" value="1"/>
</dbReference>
<reference evidence="5 6" key="1">
    <citation type="submission" date="2021-11" db="EMBL/GenBank/DDBJ databases">
        <title>Black yeast isolated from Biological Soil Crust.</title>
        <authorList>
            <person name="Kurbessoian T."/>
        </authorList>
    </citation>
    <scope>NUCLEOTIDE SEQUENCE [LARGE SCALE GENOMIC DNA]</scope>
    <source>
        <strain evidence="5 6">CCFEE 5522</strain>
    </source>
</reference>